<dbReference type="EMBL" id="JAKZHW010000002">
    <property type="protein sequence ID" value="MCH8616824.1"/>
    <property type="molecule type" value="Genomic_DNA"/>
</dbReference>
<dbReference type="RefSeq" id="WP_241447712.1">
    <property type="nucleotide sequence ID" value="NZ_JAKZHW010000002.1"/>
</dbReference>
<dbReference type="Gene3D" id="3.40.50.720">
    <property type="entry name" value="NAD(P)-binding Rossmann-like Domain"/>
    <property type="match status" value="1"/>
</dbReference>
<keyword evidence="2" id="KW-1185">Reference proteome</keyword>
<name>A0ABS9VQM6_9SPHN</name>
<dbReference type="Pfam" id="PF00106">
    <property type="entry name" value="adh_short"/>
    <property type="match status" value="1"/>
</dbReference>
<dbReference type="PANTHER" id="PTHR45458:SF1">
    <property type="entry name" value="SHORT CHAIN DEHYDROGENASE"/>
    <property type="match status" value="1"/>
</dbReference>
<evidence type="ECO:0000313" key="2">
    <source>
        <dbReference type="Proteomes" id="UP001203058"/>
    </source>
</evidence>
<dbReference type="PRINTS" id="PR00081">
    <property type="entry name" value="GDHRDH"/>
</dbReference>
<organism evidence="1 2">
    <name type="scientific">Sphingomonas telluris</name>
    <dbReference type="NCBI Taxonomy" id="2907998"/>
    <lineage>
        <taxon>Bacteria</taxon>
        <taxon>Pseudomonadati</taxon>
        <taxon>Pseudomonadota</taxon>
        <taxon>Alphaproteobacteria</taxon>
        <taxon>Sphingomonadales</taxon>
        <taxon>Sphingomonadaceae</taxon>
        <taxon>Sphingomonas</taxon>
    </lineage>
</organism>
<dbReference type="PANTHER" id="PTHR45458">
    <property type="entry name" value="SHORT-CHAIN DEHYDROGENASE/REDUCTASE SDR"/>
    <property type="match status" value="1"/>
</dbReference>
<evidence type="ECO:0000313" key="1">
    <source>
        <dbReference type="EMBL" id="MCH8616824.1"/>
    </source>
</evidence>
<gene>
    <name evidence="1" type="ORF">LZ016_12045</name>
</gene>
<dbReference type="InterPro" id="IPR052184">
    <property type="entry name" value="SDR_enzymes"/>
</dbReference>
<sequence>MPHVLITGANRGLGLEFVRQYKEAGWQITATARESSPELDALGVEVETLEMSDLDAVAEFGKRFDSLDLLIANAGTYGPQQVRDAEAARAWEETFVVNTIAPFLLAQSVLPAVNKAGGKLIAVSTRMGSIEDNDSGGFIAYRSSKSALNSAWRSLAIDNPGVTCVVLHPGWVQTRMGGSSAPLQPEESIAGMRKVIEGPRPEQSGGFFAYDGATVPW</sequence>
<dbReference type="CDD" id="cd05325">
    <property type="entry name" value="carb_red_sniffer_like_SDR_c"/>
    <property type="match status" value="1"/>
</dbReference>
<protein>
    <submittedName>
        <fullName evidence="1">SDR family oxidoreductase</fullName>
    </submittedName>
</protein>
<dbReference type="InterPro" id="IPR036291">
    <property type="entry name" value="NAD(P)-bd_dom_sf"/>
</dbReference>
<reference evidence="1 2" key="1">
    <citation type="submission" date="2022-03" db="EMBL/GenBank/DDBJ databases">
        <authorList>
            <person name="Jo J.-H."/>
            <person name="Im W.-T."/>
        </authorList>
    </citation>
    <scope>NUCLEOTIDE SEQUENCE [LARGE SCALE GENOMIC DNA]</scope>
    <source>
        <strain evidence="1 2">SM33</strain>
    </source>
</reference>
<dbReference type="Proteomes" id="UP001203058">
    <property type="component" value="Unassembled WGS sequence"/>
</dbReference>
<dbReference type="InterPro" id="IPR002347">
    <property type="entry name" value="SDR_fam"/>
</dbReference>
<proteinExistence type="predicted"/>
<accession>A0ABS9VQM6</accession>
<comment type="caution">
    <text evidence="1">The sequence shown here is derived from an EMBL/GenBank/DDBJ whole genome shotgun (WGS) entry which is preliminary data.</text>
</comment>
<dbReference type="SUPFAM" id="SSF51735">
    <property type="entry name" value="NAD(P)-binding Rossmann-fold domains"/>
    <property type="match status" value="1"/>
</dbReference>